<dbReference type="Gene3D" id="3.10.580.10">
    <property type="entry name" value="CBS-domain"/>
    <property type="match status" value="1"/>
</dbReference>
<feature type="domain" description="CBS" evidence="3">
    <location>
        <begin position="77"/>
        <end position="130"/>
    </location>
</feature>
<name>A0AAE3NWD6_9RHOB</name>
<dbReference type="AlphaFoldDB" id="A0AAE3NWD6"/>
<accession>A0AAE3NWD6</accession>
<evidence type="ECO:0000256" key="1">
    <source>
        <dbReference type="ARBA" id="ARBA00023122"/>
    </source>
</evidence>
<sequence>MDESRIASVMQRDFLRLRPDEPIRAAVAQLVRTQSGAAAVVNHSGGLAGILTQKDCFRSALGASYYRQWQGTVADHATPDVETLDIETDLVTAAEAFIEKPFRVYPVTDGGRLVGMLTRTDLLAAFLQYG</sequence>
<proteinExistence type="predicted"/>
<dbReference type="InterPro" id="IPR000644">
    <property type="entry name" value="CBS_dom"/>
</dbReference>
<dbReference type="InterPro" id="IPR051257">
    <property type="entry name" value="Diverse_CBS-Domain"/>
</dbReference>
<dbReference type="EMBL" id="JARGYC010000036">
    <property type="protein sequence ID" value="MDF0601862.1"/>
    <property type="molecule type" value="Genomic_DNA"/>
</dbReference>
<dbReference type="RefSeq" id="WP_275568002.1">
    <property type="nucleotide sequence ID" value="NZ_JARGYC010000036.1"/>
</dbReference>
<keyword evidence="1 2" id="KW-0129">CBS domain</keyword>
<dbReference type="Proteomes" id="UP001220964">
    <property type="component" value="Unassembled WGS sequence"/>
</dbReference>
<protein>
    <submittedName>
        <fullName evidence="4">CBS domain-containing protein</fullName>
    </submittedName>
</protein>
<gene>
    <name evidence="4" type="ORF">P1J78_14040</name>
</gene>
<dbReference type="Pfam" id="PF00571">
    <property type="entry name" value="CBS"/>
    <property type="match status" value="2"/>
</dbReference>
<comment type="caution">
    <text evidence="4">The sequence shown here is derived from an EMBL/GenBank/DDBJ whole genome shotgun (WGS) entry which is preliminary data.</text>
</comment>
<organism evidence="4 5">
    <name type="scientific">Psychromarinibacter sediminicola</name>
    <dbReference type="NCBI Taxonomy" id="3033385"/>
    <lineage>
        <taxon>Bacteria</taxon>
        <taxon>Pseudomonadati</taxon>
        <taxon>Pseudomonadota</taxon>
        <taxon>Alphaproteobacteria</taxon>
        <taxon>Rhodobacterales</taxon>
        <taxon>Paracoccaceae</taxon>
        <taxon>Psychromarinibacter</taxon>
    </lineage>
</organism>
<evidence type="ECO:0000313" key="5">
    <source>
        <dbReference type="Proteomes" id="UP001220964"/>
    </source>
</evidence>
<evidence type="ECO:0000256" key="2">
    <source>
        <dbReference type="PROSITE-ProRule" id="PRU00703"/>
    </source>
</evidence>
<evidence type="ECO:0000313" key="4">
    <source>
        <dbReference type="EMBL" id="MDF0601862.1"/>
    </source>
</evidence>
<dbReference type="PANTHER" id="PTHR43080">
    <property type="entry name" value="CBS DOMAIN-CONTAINING PROTEIN CBSX3, MITOCHONDRIAL"/>
    <property type="match status" value="1"/>
</dbReference>
<dbReference type="SMART" id="SM00116">
    <property type="entry name" value="CBS"/>
    <property type="match status" value="2"/>
</dbReference>
<dbReference type="PANTHER" id="PTHR43080:SF26">
    <property type="entry name" value="REGULATORY PROTEIN"/>
    <property type="match status" value="1"/>
</dbReference>
<reference evidence="4" key="1">
    <citation type="submission" date="2023-03" db="EMBL/GenBank/DDBJ databases">
        <title>Multiphase analysis and comparison of six strains from genera Psychromarinibacter, Lutimaribacter, and Maritimibacter, including a novel species: Psychromarinibacter sediminicola sp. nov.</title>
        <authorList>
            <person name="Wang Y.-H."/>
            <person name="Ye M.-Q."/>
            <person name="Du Z.-J."/>
        </authorList>
    </citation>
    <scope>NUCLEOTIDE SEQUENCE</scope>
    <source>
        <strain evidence="4">C21-152</strain>
    </source>
</reference>
<evidence type="ECO:0000259" key="3">
    <source>
        <dbReference type="PROSITE" id="PS51371"/>
    </source>
</evidence>
<dbReference type="PROSITE" id="PS51371">
    <property type="entry name" value="CBS"/>
    <property type="match status" value="2"/>
</dbReference>
<dbReference type="InterPro" id="IPR046342">
    <property type="entry name" value="CBS_dom_sf"/>
</dbReference>
<keyword evidence="5" id="KW-1185">Reference proteome</keyword>
<dbReference type="SUPFAM" id="SSF54631">
    <property type="entry name" value="CBS-domain pair"/>
    <property type="match status" value="1"/>
</dbReference>
<feature type="domain" description="CBS" evidence="3">
    <location>
        <begin position="10"/>
        <end position="67"/>
    </location>
</feature>